<dbReference type="PROSITE" id="PS50990">
    <property type="entry name" value="PEPTIDASE_C39"/>
    <property type="match status" value="1"/>
</dbReference>
<evidence type="ECO:0000256" key="3">
    <source>
        <dbReference type="ARBA" id="ARBA00022989"/>
    </source>
</evidence>
<dbReference type="Gene3D" id="1.20.1560.10">
    <property type="entry name" value="ABC transporter type 1, transmembrane domain"/>
    <property type="match status" value="1"/>
</dbReference>
<dbReference type="GO" id="GO:0008233">
    <property type="term" value="F:peptidase activity"/>
    <property type="evidence" value="ECO:0007669"/>
    <property type="project" value="InterPro"/>
</dbReference>
<evidence type="ECO:0000259" key="7">
    <source>
        <dbReference type="PROSITE" id="PS50990"/>
    </source>
</evidence>
<dbReference type="Pfam" id="PF00664">
    <property type="entry name" value="ABC_membrane"/>
    <property type="match status" value="1"/>
</dbReference>
<feature type="transmembrane region" description="Helical" evidence="5">
    <location>
        <begin position="180"/>
        <end position="201"/>
    </location>
</feature>
<keyword evidence="9" id="KW-1185">Reference proteome</keyword>
<evidence type="ECO:0000256" key="5">
    <source>
        <dbReference type="SAM" id="Phobius"/>
    </source>
</evidence>
<dbReference type="Gene3D" id="3.90.70.10">
    <property type="entry name" value="Cysteine proteinases"/>
    <property type="match status" value="1"/>
</dbReference>
<dbReference type="AlphaFoldDB" id="A0A4R4P8N7"/>
<feature type="domain" description="ABC transmembrane type-1" evidence="6">
    <location>
        <begin position="145"/>
        <end position="293"/>
    </location>
</feature>
<evidence type="ECO:0000256" key="1">
    <source>
        <dbReference type="ARBA" id="ARBA00004651"/>
    </source>
</evidence>
<keyword evidence="3 5" id="KW-1133">Transmembrane helix</keyword>
<evidence type="ECO:0000256" key="2">
    <source>
        <dbReference type="ARBA" id="ARBA00022692"/>
    </source>
</evidence>
<evidence type="ECO:0000259" key="6">
    <source>
        <dbReference type="PROSITE" id="PS50929"/>
    </source>
</evidence>
<sequence>MVTALAMVLSFHGRRTSVIEARRHLPSDRDGASARELIGAGKRFGLNLRAFAAPAAGIARLPGPLIAHWGHNHFVVVEDIRDTEVSIADPAQGRRRLSHDEFKGGYSGVVLCGRPAGKLPRGADPTWRTAVRLLSGVLGSWPLIAALVAASLVVQMFPLLVAGVTRVVVDGTTSGSLAEMLFPLTAAAGVSWLVFTVVSWVRSVLLIQLQTGVAARLMRRLVDHTFTLPFRFFDQRGSGDLLTRLSTASTLRDLLTERSLAFGIDCITGLGYLVLLAVASPPIAIAATAVAAL</sequence>
<reference evidence="8 9" key="1">
    <citation type="submission" date="2019-03" db="EMBL/GenBank/DDBJ databases">
        <title>Draft genome sequences of novel Actinobacteria.</title>
        <authorList>
            <person name="Sahin N."/>
            <person name="Ay H."/>
            <person name="Saygin H."/>
        </authorList>
    </citation>
    <scope>NUCLEOTIDE SEQUENCE [LARGE SCALE GENOMIC DNA]</scope>
    <source>
        <strain evidence="8 9">DSM 45347</strain>
    </source>
</reference>
<dbReference type="Pfam" id="PF03412">
    <property type="entry name" value="Peptidase_C39"/>
    <property type="match status" value="1"/>
</dbReference>
<accession>A0A4R4P8N7</accession>
<evidence type="ECO:0000313" key="9">
    <source>
        <dbReference type="Proteomes" id="UP000295431"/>
    </source>
</evidence>
<feature type="transmembrane region" description="Helical" evidence="5">
    <location>
        <begin position="138"/>
        <end position="160"/>
    </location>
</feature>
<keyword evidence="2 5" id="KW-0812">Transmembrane</keyword>
<evidence type="ECO:0008006" key="10">
    <source>
        <dbReference type="Google" id="ProtNLM"/>
    </source>
</evidence>
<feature type="transmembrane region" description="Helical" evidence="5">
    <location>
        <begin position="270"/>
        <end position="292"/>
    </location>
</feature>
<dbReference type="GO" id="GO:0006508">
    <property type="term" value="P:proteolysis"/>
    <property type="evidence" value="ECO:0007669"/>
    <property type="project" value="InterPro"/>
</dbReference>
<name>A0A4R4P8N7_9ACTN</name>
<evidence type="ECO:0000313" key="8">
    <source>
        <dbReference type="EMBL" id="TDC18184.1"/>
    </source>
</evidence>
<dbReference type="EMBL" id="SMJW01000022">
    <property type="protein sequence ID" value="TDC18184.1"/>
    <property type="molecule type" value="Genomic_DNA"/>
</dbReference>
<protein>
    <recommendedName>
        <fullName evidence="10">ABC transporter ATP-binding protein</fullName>
    </recommendedName>
</protein>
<feature type="domain" description="Peptidase C39" evidence="7">
    <location>
        <begin position="1"/>
        <end position="113"/>
    </location>
</feature>
<gene>
    <name evidence="8" type="ORF">E1284_06880</name>
</gene>
<organism evidence="8 9">
    <name type="scientific">Actinomadura bangladeshensis</name>
    <dbReference type="NCBI Taxonomy" id="453573"/>
    <lineage>
        <taxon>Bacteria</taxon>
        <taxon>Bacillati</taxon>
        <taxon>Actinomycetota</taxon>
        <taxon>Actinomycetes</taxon>
        <taxon>Streptosporangiales</taxon>
        <taxon>Thermomonosporaceae</taxon>
        <taxon>Actinomadura</taxon>
    </lineage>
</organism>
<comment type="caution">
    <text evidence="8">The sequence shown here is derived from an EMBL/GenBank/DDBJ whole genome shotgun (WGS) entry which is preliminary data.</text>
</comment>
<dbReference type="Proteomes" id="UP000295431">
    <property type="component" value="Unassembled WGS sequence"/>
</dbReference>
<proteinExistence type="predicted"/>
<comment type="subcellular location">
    <subcellularLocation>
        <location evidence="1">Cell membrane</location>
        <topology evidence="1">Multi-pass membrane protein</topology>
    </subcellularLocation>
</comment>
<evidence type="ECO:0000256" key="4">
    <source>
        <dbReference type="ARBA" id="ARBA00023136"/>
    </source>
</evidence>
<dbReference type="GO" id="GO:0140359">
    <property type="term" value="F:ABC-type transporter activity"/>
    <property type="evidence" value="ECO:0007669"/>
    <property type="project" value="InterPro"/>
</dbReference>
<dbReference type="GO" id="GO:0005886">
    <property type="term" value="C:plasma membrane"/>
    <property type="evidence" value="ECO:0007669"/>
    <property type="project" value="UniProtKB-SubCell"/>
</dbReference>
<dbReference type="OrthoDB" id="9806127at2"/>
<keyword evidence="4 5" id="KW-0472">Membrane</keyword>
<dbReference type="PROSITE" id="PS50929">
    <property type="entry name" value="ABC_TM1F"/>
    <property type="match status" value="1"/>
</dbReference>
<dbReference type="InterPro" id="IPR011527">
    <property type="entry name" value="ABC1_TM_dom"/>
</dbReference>
<dbReference type="InterPro" id="IPR036640">
    <property type="entry name" value="ABC1_TM_sf"/>
</dbReference>
<dbReference type="GO" id="GO:0005524">
    <property type="term" value="F:ATP binding"/>
    <property type="evidence" value="ECO:0007669"/>
    <property type="project" value="InterPro"/>
</dbReference>
<dbReference type="SUPFAM" id="SSF90123">
    <property type="entry name" value="ABC transporter transmembrane region"/>
    <property type="match status" value="1"/>
</dbReference>
<dbReference type="InterPro" id="IPR005074">
    <property type="entry name" value="Peptidase_C39"/>
</dbReference>